<dbReference type="RefSeq" id="WP_169414784.1">
    <property type="nucleotide sequence ID" value="NZ_JAAXKZ010000094.1"/>
</dbReference>
<feature type="compositionally biased region" description="Basic residues" evidence="3">
    <location>
        <begin position="380"/>
        <end position="394"/>
    </location>
</feature>
<organism evidence="4 5">
    <name type="scientific">Pseudonocardia bannensis</name>
    <dbReference type="NCBI Taxonomy" id="630973"/>
    <lineage>
        <taxon>Bacteria</taxon>
        <taxon>Bacillati</taxon>
        <taxon>Actinomycetota</taxon>
        <taxon>Actinomycetes</taxon>
        <taxon>Pseudonocardiales</taxon>
        <taxon>Pseudonocardiaceae</taxon>
        <taxon>Pseudonocardia</taxon>
    </lineage>
</organism>
<reference evidence="4 5" key="1">
    <citation type="submission" date="2020-04" db="EMBL/GenBank/DDBJ databases">
        <authorList>
            <person name="Klaysubun C."/>
            <person name="Duangmal K."/>
            <person name="Lipun K."/>
        </authorList>
    </citation>
    <scope>NUCLEOTIDE SEQUENCE [LARGE SCALE GENOMIC DNA]</scope>
    <source>
        <strain evidence="4 5">DSM 45300</strain>
    </source>
</reference>
<dbReference type="InterPro" id="IPR050625">
    <property type="entry name" value="ParA/MinD_ATPase"/>
</dbReference>
<comment type="caution">
    <text evidence="4">The sequence shown here is derived from an EMBL/GenBank/DDBJ whole genome shotgun (WGS) entry which is preliminary data.</text>
</comment>
<dbReference type="SUPFAM" id="SSF52540">
    <property type="entry name" value="P-loop containing nucleoside triphosphate hydrolases"/>
    <property type="match status" value="1"/>
</dbReference>
<evidence type="ECO:0000256" key="3">
    <source>
        <dbReference type="SAM" id="MobiDB-lite"/>
    </source>
</evidence>
<accession>A0A848DMR9</accession>
<dbReference type="GO" id="GO:0005524">
    <property type="term" value="F:ATP binding"/>
    <property type="evidence" value="ECO:0007669"/>
    <property type="project" value="UniProtKB-KW"/>
</dbReference>
<dbReference type="Proteomes" id="UP000586918">
    <property type="component" value="Unassembled WGS sequence"/>
</dbReference>
<evidence type="ECO:0000313" key="5">
    <source>
        <dbReference type="Proteomes" id="UP000586918"/>
    </source>
</evidence>
<gene>
    <name evidence="4" type="ORF">HF519_21425</name>
</gene>
<dbReference type="Gene3D" id="3.40.50.300">
    <property type="entry name" value="P-loop containing nucleotide triphosphate hydrolases"/>
    <property type="match status" value="1"/>
</dbReference>
<dbReference type="GO" id="GO:0016887">
    <property type="term" value="F:ATP hydrolysis activity"/>
    <property type="evidence" value="ECO:0007669"/>
    <property type="project" value="TreeGrafter"/>
</dbReference>
<dbReference type="PANTHER" id="PTHR43384">
    <property type="entry name" value="SEPTUM SITE-DETERMINING PROTEIN MIND HOMOLOG, CHLOROPLASTIC-RELATED"/>
    <property type="match status" value="1"/>
</dbReference>
<dbReference type="PANTHER" id="PTHR43384:SF13">
    <property type="entry name" value="SLR0110 PROTEIN"/>
    <property type="match status" value="1"/>
</dbReference>
<dbReference type="AlphaFoldDB" id="A0A848DMR9"/>
<feature type="region of interest" description="Disordered" evidence="3">
    <location>
        <begin position="367"/>
        <end position="394"/>
    </location>
</feature>
<keyword evidence="5" id="KW-1185">Reference proteome</keyword>
<name>A0A848DMR9_9PSEU</name>
<feature type="compositionally biased region" description="Basic and acidic residues" evidence="3">
    <location>
        <begin position="369"/>
        <end position="379"/>
    </location>
</feature>
<protein>
    <submittedName>
        <fullName evidence="4">P-loop NTPase</fullName>
    </submittedName>
</protein>
<evidence type="ECO:0000313" key="4">
    <source>
        <dbReference type="EMBL" id="NMH94090.1"/>
    </source>
</evidence>
<dbReference type="GO" id="GO:0009898">
    <property type="term" value="C:cytoplasmic side of plasma membrane"/>
    <property type="evidence" value="ECO:0007669"/>
    <property type="project" value="TreeGrafter"/>
</dbReference>
<proteinExistence type="predicted"/>
<dbReference type="EMBL" id="JAAXKZ010000094">
    <property type="protein sequence ID" value="NMH94090.1"/>
    <property type="molecule type" value="Genomic_DNA"/>
</dbReference>
<dbReference type="InterPro" id="IPR033756">
    <property type="entry name" value="YlxH/NBP35"/>
</dbReference>
<keyword evidence="2" id="KW-0067">ATP-binding</keyword>
<evidence type="ECO:0000256" key="2">
    <source>
        <dbReference type="ARBA" id="ARBA00022840"/>
    </source>
</evidence>
<dbReference type="Pfam" id="PF10609">
    <property type="entry name" value="ParA"/>
    <property type="match status" value="1"/>
</dbReference>
<dbReference type="InterPro" id="IPR027417">
    <property type="entry name" value="P-loop_NTPase"/>
</dbReference>
<evidence type="ECO:0000256" key="1">
    <source>
        <dbReference type="ARBA" id="ARBA00022741"/>
    </source>
</evidence>
<dbReference type="GO" id="GO:0005829">
    <property type="term" value="C:cytosol"/>
    <property type="evidence" value="ECO:0007669"/>
    <property type="project" value="TreeGrafter"/>
</dbReference>
<dbReference type="GO" id="GO:0051782">
    <property type="term" value="P:negative regulation of cell division"/>
    <property type="evidence" value="ECO:0007669"/>
    <property type="project" value="TreeGrafter"/>
</dbReference>
<sequence length="394" mass="41394">MTILVCSDPRSADVLGTAVGGAHVVAHLGALRRHLSDSDDELVVIGPDIDLAAASEFAAAARVDRPALGVVLVRHRVDTGVLGQALRAGFREVVPAHETQRLGQACVASRALSEQVRRAAGLTPATTERRRGRIVTVFGGKGGAGKSIVATNLGVALAQSGTTACLVDLDLAFGDVAVLLGLFPERTLADAVPMASSLDAAGAASLVTAHASGLHTVLAPAEPRTAEHVPADLVTRLLPLLAERYDVVVVDTPPAFTEHVLAALDATDELILVTTPEVPSIKNLKLTLQTLDLLGHPADRRRIVLNRADAQLEIDADDVAQMVGASVHTEVPADRTVPLSINRGVPVVLDQPKHPVAHAIRRIAATLDSRPEPPPDPVRHRSARRGLRRKAAVR</sequence>
<keyword evidence="1" id="KW-0547">Nucleotide-binding</keyword>